<dbReference type="PANTHER" id="PTHR36336">
    <property type="entry name" value="OS09G0560400 PROTEIN"/>
    <property type="match status" value="1"/>
</dbReference>
<keyword evidence="1" id="KW-1133">Transmembrane helix</keyword>
<reference evidence="3" key="1">
    <citation type="submission" date="2020-02" db="EMBL/GenBank/DDBJ databases">
        <authorList>
            <person name="Scholz U."/>
            <person name="Mascher M."/>
            <person name="Fiebig A."/>
        </authorList>
    </citation>
    <scope>NUCLEOTIDE SEQUENCE</scope>
</reference>
<evidence type="ECO:0000313" key="3">
    <source>
        <dbReference type="EMBL" id="CAA7391109.1"/>
    </source>
</evidence>
<dbReference type="AlphaFoldDB" id="A0A7I8K288"/>
<keyword evidence="1" id="KW-0812">Transmembrane</keyword>
<feature type="chain" id="PRO_5029493878" evidence="2">
    <location>
        <begin position="26"/>
        <end position="205"/>
    </location>
</feature>
<feature type="transmembrane region" description="Helical" evidence="1">
    <location>
        <begin position="160"/>
        <end position="182"/>
    </location>
</feature>
<evidence type="ECO:0000256" key="1">
    <source>
        <dbReference type="SAM" id="Phobius"/>
    </source>
</evidence>
<keyword evidence="2" id="KW-0732">Signal</keyword>
<protein>
    <submittedName>
        <fullName evidence="3">Uncharacterized protein</fullName>
    </submittedName>
</protein>
<feature type="signal peptide" evidence="2">
    <location>
        <begin position="1"/>
        <end position="25"/>
    </location>
</feature>
<dbReference type="PANTHER" id="PTHR36336:SF1">
    <property type="entry name" value="OS09G0560400 PROTEIN"/>
    <property type="match status" value="1"/>
</dbReference>
<gene>
    <name evidence="3" type="ORF">SI8410_02002481</name>
</gene>
<proteinExistence type="predicted"/>
<accession>A0A7I8K288</accession>
<keyword evidence="4" id="KW-1185">Reference proteome</keyword>
<name>A0A7I8K288_SPIIN</name>
<dbReference type="OrthoDB" id="2019675at2759"/>
<dbReference type="Proteomes" id="UP000663760">
    <property type="component" value="Chromosome 2"/>
</dbReference>
<organism evidence="3 4">
    <name type="scientific">Spirodela intermedia</name>
    <name type="common">Intermediate duckweed</name>
    <dbReference type="NCBI Taxonomy" id="51605"/>
    <lineage>
        <taxon>Eukaryota</taxon>
        <taxon>Viridiplantae</taxon>
        <taxon>Streptophyta</taxon>
        <taxon>Embryophyta</taxon>
        <taxon>Tracheophyta</taxon>
        <taxon>Spermatophyta</taxon>
        <taxon>Magnoliopsida</taxon>
        <taxon>Liliopsida</taxon>
        <taxon>Araceae</taxon>
        <taxon>Lemnoideae</taxon>
        <taxon>Spirodela</taxon>
    </lineage>
</organism>
<evidence type="ECO:0000313" key="4">
    <source>
        <dbReference type="Proteomes" id="UP000663760"/>
    </source>
</evidence>
<sequence>MGFLLEGLILCLLLLVGWCAPFALGVSDGGARHGEGRSLFSYREMHGNVSFRCSASGPCLPCEYSEKNYEKYHCSETGYRVPLKCVEINDEAKETSGKRSRRSLSFLNYGDKLYSLQRFHPSPRRLRWRRLLDTSSESQDNQVSYTTYRSCLPATAEEKVSVLGFEMIMVCLLLVSGLSVYIRQRRSIPMLGIGAGRFPFGSSRL</sequence>
<evidence type="ECO:0000256" key="2">
    <source>
        <dbReference type="SAM" id="SignalP"/>
    </source>
</evidence>
<keyword evidence="1" id="KW-0472">Membrane</keyword>
<dbReference type="EMBL" id="LR746265">
    <property type="protein sequence ID" value="CAA7391109.1"/>
    <property type="molecule type" value="Genomic_DNA"/>
</dbReference>